<evidence type="ECO:0000259" key="8">
    <source>
        <dbReference type="Pfam" id="PF17103"/>
    </source>
</evidence>
<evidence type="ECO:0000313" key="9">
    <source>
        <dbReference type="EMBL" id="WTS12466.1"/>
    </source>
</evidence>
<evidence type="ECO:0000256" key="3">
    <source>
        <dbReference type="ARBA" id="ARBA00023169"/>
    </source>
</evidence>
<comment type="similarity">
    <text evidence="1">Belongs to the stealth family.</text>
</comment>
<keyword evidence="2" id="KW-0808">Transferase</keyword>
<dbReference type="InterPro" id="IPR047141">
    <property type="entry name" value="Stealth"/>
</dbReference>
<proteinExistence type="inferred from homology"/>
<dbReference type="Pfam" id="PF17101">
    <property type="entry name" value="Stealth_CR1"/>
    <property type="match status" value="1"/>
</dbReference>
<dbReference type="InterPro" id="IPR021520">
    <property type="entry name" value="Stealth_CR2"/>
</dbReference>
<evidence type="ECO:0000259" key="5">
    <source>
        <dbReference type="Pfam" id="PF11380"/>
    </source>
</evidence>
<evidence type="ECO:0000256" key="4">
    <source>
        <dbReference type="SAM" id="MobiDB-lite"/>
    </source>
</evidence>
<dbReference type="GO" id="GO:0000271">
    <property type="term" value="P:polysaccharide biosynthetic process"/>
    <property type="evidence" value="ECO:0007669"/>
    <property type="project" value="UniProtKB-KW"/>
</dbReference>
<dbReference type="Pfam" id="PF17103">
    <property type="entry name" value="Stealth_CR4"/>
    <property type="match status" value="1"/>
</dbReference>
<dbReference type="Pfam" id="PF17102">
    <property type="entry name" value="Stealth_CR3"/>
    <property type="match status" value="1"/>
</dbReference>
<dbReference type="Pfam" id="PF11380">
    <property type="entry name" value="Stealth_CR2"/>
    <property type="match status" value="1"/>
</dbReference>
<accession>A0AAU1U3M8</accession>
<dbReference type="InterPro" id="IPR031357">
    <property type="entry name" value="Stealth_CR3"/>
</dbReference>
<dbReference type="InterPro" id="IPR031358">
    <property type="entry name" value="Stealth_CR1"/>
</dbReference>
<name>A0AAU1U3M8_9ACTN</name>
<dbReference type="PANTHER" id="PTHR24045:SF0">
    <property type="entry name" value="N-ACETYLGLUCOSAMINE-1-PHOSPHOTRANSFERASE SUBUNITS ALPHA_BETA"/>
    <property type="match status" value="1"/>
</dbReference>
<dbReference type="EMBL" id="CP108195">
    <property type="protein sequence ID" value="WTS12466.1"/>
    <property type="molecule type" value="Genomic_DNA"/>
</dbReference>
<evidence type="ECO:0000256" key="1">
    <source>
        <dbReference type="ARBA" id="ARBA00007583"/>
    </source>
</evidence>
<feature type="domain" description="Stealth protein CR2 conserved region 2" evidence="5">
    <location>
        <begin position="310"/>
        <end position="415"/>
    </location>
</feature>
<dbReference type="InterPro" id="IPR031356">
    <property type="entry name" value="Stealth_CR4"/>
</dbReference>
<organism evidence="9">
    <name type="scientific">Streptomyces sp. NBC_00119</name>
    <dbReference type="NCBI Taxonomy" id="2975659"/>
    <lineage>
        <taxon>Bacteria</taxon>
        <taxon>Bacillati</taxon>
        <taxon>Actinomycetota</taxon>
        <taxon>Actinomycetes</taxon>
        <taxon>Kitasatosporales</taxon>
        <taxon>Streptomycetaceae</taxon>
        <taxon>Streptomyces</taxon>
    </lineage>
</organism>
<dbReference type="PANTHER" id="PTHR24045">
    <property type="match status" value="1"/>
</dbReference>
<dbReference type="GO" id="GO:0016772">
    <property type="term" value="F:transferase activity, transferring phosphorus-containing groups"/>
    <property type="evidence" value="ECO:0007669"/>
    <property type="project" value="InterPro"/>
</dbReference>
<feature type="region of interest" description="Disordered" evidence="4">
    <location>
        <begin position="580"/>
        <end position="602"/>
    </location>
</feature>
<gene>
    <name evidence="9" type="ORF">OHU69_16350</name>
</gene>
<reference evidence="9" key="1">
    <citation type="submission" date="2022-10" db="EMBL/GenBank/DDBJ databases">
        <title>The complete genomes of actinobacterial strains from the NBC collection.</title>
        <authorList>
            <person name="Joergensen T.S."/>
            <person name="Alvarez Arevalo M."/>
            <person name="Sterndorff E.B."/>
            <person name="Faurdal D."/>
            <person name="Vuksanovic O."/>
            <person name="Mourched A.-S."/>
            <person name="Charusanti P."/>
            <person name="Shaw S."/>
            <person name="Blin K."/>
            <person name="Weber T."/>
        </authorList>
    </citation>
    <scope>NUCLEOTIDE SEQUENCE</scope>
    <source>
        <strain evidence="9">NBC_00119</strain>
    </source>
</reference>
<sequence>MSIGNPEASAAVGVYRSLVPASLRRRVARRVPARLRMAIKRVLRRLTTLTLGFRFVRGVRARRAWPHLFGDGERLAVLADRGAQIALVRPTTSPLGLREANLELVVSLLEAAGIDHFVVRGTSEFRSTLAVAATDRARVADVLVGTRASAPVYIVACYGAAQRGKPVLCASRGGRRIARTAPVLRTGMVWSDPGASLVLGLEHGCDIEFWHESEGRLVAPRPNRVTEDIALDEPRISVPISRLTGFAALHTRRTRSVRTVAACAQPLPEDVRFPIDVVYTWVDGNDPAWQRRRAGIEDGGYHAESANAARYISRDELRYSLRALEQNAPWVRHIYVVTDQQRPAWLNERGSRITVVDHSQIFDDPAALPTFNSHAIESQLHHIDGLSEHFLYFNDDMFLGAPVTPQDFFLSNGVTRTFFSPSQLPRWDDASGDRPVDAAGKNNRRLILENFGSAIVQKLRHAPYALRRSVLYEIESEFRDAHLGTSHSRFRSTTDISIPSSLYHYYAYFTGRAIPSDIAFAYLDLARPEIARRLGILLARRDRQAFCINDTVSDTFDVGRQGDMVRDFLESYYPVPSPFEKQHAPLIPTQRVPQQRKESEIR</sequence>
<protein>
    <submittedName>
        <fullName evidence="9">Stealth family protein</fullName>
    </submittedName>
</protein>
<feature type="domain" description="Stealth protein CR1 conserved region 1" evidence="6">
    <location>
        <begin position="273"/>
        <end position="298"/>
    </location>
</feature>
<evidence type="ECO:0000259" key="6">
    <source>
        <dbReference type="Pfam" id="PF17101"/>
    </source>
</evidence>
<evidence type="ECO:0000259" key="7">
    <source>
        <dbReference type="Pfam" id="PF17102"/>
    </source>
</evidence>
<feature type="domain" description="Stealth protein CR3 conserved region 3" evidence="7">
    <location>
        <begin position="461"/>
        <end position="508"/>
    </location>
</feature>
<dbReference type="AlphaFoldDB" id="A0AAU1U3M8"/>
<evidence type="ECO:0000256" key="2">
    <source>
        <dbReference type="ARBA" id="ARBA00022679"/>
    </source>
</evidence>
<keyword evidence="3" id="KW-0270">Exopolysaccharide synthesis</keyword>
<feature type="domain" description="Stealth protein CR4 conserved region 4" evidence="8">
    <location>
        <begin position="537"/>
        <end position="585"/>
    </location>
</feature>